<name>A0AAD1YBK0_9CLOT</name>
<accession>A0AAD1YBK0</accession>
<organism evidence="2 3">
    <name type="scientific">Clostridium neonatale</name>
    <dbReference type="NCBI Taxonomy" id="137838"/>
    <lineage>
        <taxon>Bacteria</taxon>
        <taxon>Bacillati</taxon>
        <taxon>Bacillota</taxon>
        <taxon>Clostridia</taxon>
        <taxon>Eubacteriales</taxon>
        <taxon>Clostridiaceae</taxon>
        <taxon>Clostridium</taxon>
    </lineage>
</organism>
<dbReference type="Gene3D" id="1.10.10.2910">
    <property type="match status" value="1"/>
</dbReference>
<evidence type="ECO:0000259" key="1">
    <source>
        <dbReference type="Pfam" id="PF06114"/>
    </source>
</evidence>
<dbReference type="InterPro" id="IPR010359">
    <property type="entry name" value="IrrE_HExxH"/>
</dbReference>
<dbReference type="Proteomes" id="UP001189143">
    <property type="component" value="Unassembled WGS sequence"/>
</dbReference>
<evidence type="ECO:0000313" key="3">
    <source>
        <dbReference type="Proteomes" id="UP001189143"/>
    </source>
</evidence>
<gene>
    <name evidence="2" type="ORF">CNEO2_1010006</name>
</gene>
<comment type="caution">
    <text evidence="2">The sequence shown here is derived from an EMBL/GenBank/DDBJ whole genome shotgun (WGS) entry which is preliminary data.</text>
</comment>
<sequence>MESTLKIRYKYINRVVNDLYISLGINQYPIDVNKVLASFPDVSVVSYSQFMKDFNLTVEQTFYYLNSKDGCCLYKPSLDKYIIYYNDITIHNKNRIKWTIIHELAHICCKHYHLSNTLLANYTDDEIYDFKEHEANYFTSMFLAHQAILLNLNIHNSYEIEVFCNLSTEAAKYRYKNFLKWTSYNFTTSSDRYIVRKFKYYIDSKNQDYQEHQAFIQAFYR</sequence>
<reference evidence="2" key="1">
    <citation type="submission" date="2022-10" db="EMBL/GenBank/DDBJ databases">
        <authorList>
            <person name="Aires J."/>
            <person name="Mesa V."/>
        </authorList>
    </citation>
    <scope>NUCLEOTIDE SEQUENCE</scope>
    <source>
        <strain evidence="2">Clostridium neonatale JD116</strain>
    </source>
</reference>
<dbReference type="AlphaFoldDB" id="A0AAD1YBK0"/>
<dbReference type="EMBL" id="CAMTCP010000002">
    <property type="protein sequence ID" value="CAI3538128.1"/>
    <property type="molecule type" value="Genomic_DNA"/>
</dbReference>
<dbReference type="Pfam" id="PF06114">
    <property type="entry name" value="Peptidase_M78"/>
    <property type="match status" value="1"/>
</dbReference>
<proteinExistence type="predicted"/>
<feature type="domain" description="IrrE N-terminal-like" evidence="1">
    <location>
        <begin position="77"/>
        <end position="174"/>
    </location>
</feature>
<protein>
    <submittedName>
        <fullName evidence="2">Peptidase_M78 domain-containing protein</fullName>
    </submittedName>
</protein>
<dbReference type="RefSeq" id="WP_317048908.1">
    <property type="nucleotide sequence ID" value="NZ_CAMRXC010000005.1"/>
</dbReference>
<evidence type="ECO:0000313" key="2">
    <source>
        <dbReference type="EMBL" id="CAI3538128.1"/>
    </source>
</evidence>